<dbReference type="SUPFAM" id="SSF51735">
    <property type="entry name" value="NAD(P)-binding Rossmann-fold domains"/>
    <property type="match status" value="1"/>
</dbReference>
<feature type="domain" description="Gfo/Idh/MocA-like oxidoreductase N-terminal" evidence="6">
    <location>
        <begin position="52"/>
        <end position="109"/>
    </location>
</feature>
<name>A0A067MCR1_BOTB1</name>
<dbReference type="OrthoDB" id="2129491at2759"/>
<evidence type="ECO:0000259" key="7">
    <source>
        <dbReference type="Pfam" id="PF22725"/>
    </source>
</evidence>
<dbReference type="GO" id="GO:0047837">
    <property type="term" value="F:D-xylose 1-dehydrogenase (NADP+) activity"/>
    <property type="evidence" value="ECO:0007669"/>
    <property type="project" value="UniProtKB-EC"/>
</dbReference>
<dbReference type="InterPro" id="IPR050984">
    <property type="entry name" value="Gfo/Idh/MocA_domain"/>
</dbReference>
<comment type="similarity">
    <text evidence="1">Belongs to the Gfo/Idh/MocA family.</text>
</comment>
<dbReference type="Pfam" id="PF22725">
    <property type="entry name" value="GFO_IDH_MocA_C3"/>
    <property type="match status" value="1"/>
</dbReference>
<dbReference type="FunCoup" id="A0A067MCR1">
    <property type="interactions" value="3"/>
</dbReference>
<dbReference type="STRING" id="930990.A0A067MCR1"/>
<keyword evidence="2" id="KW-0560">Oxidoreductase</keyword>
<gene>
    <name evidence="8" type="ORF">BOTBODRAFT_58481</name>
</gene>
<dbReference type="EC" id="1.1.1.179" evidence="3"/>
<dbReference type="Gene3D" id="3.40.50.720">
    <property type="entry name" value="NAD(P)-binding Rossmann-like Domain"/>
    <property type="match status" value="1"/>
</dbReference>
<dbReference type="InterPro" id="IPR000683">
    <property type="entry name" value="Gfo/Idh/MocA-like_OxRdtase_N"/>
</dbReference>
<organism evidence="8 9">
    <name type="scientific">Botryobasidium botryosum (strain FD-172 SS1)</name>
    <dbReference type="NCBI Taxonomy" id="930990"/>
    <lineage>
        <taxon>Eukaryota</taxon>
        <taxon>Fungi</taxon>
        <taxon>Dikarya</taxon>
        <taxon>Basidiomycota</taxon>
        <taxon>Agaricomycotina</taxon>
        <taxon>Agaricomycetes</taxon>
        <taxon>Cantharellales</taxon>
        <taxon>Botryobasidiaceae</taxon>
        <taxon>Botryobasidium</taxon>
    </lineage>
</organism>
<dbReference type="Gene3D" id="3.30.360.10">
    <property type="entry name" value="Dihydrodipicolinate Reductase, domain 2"/>
    <property type="match status" value="1"/>
</dbReference>
<accession>A0A067MCR1</accession>
<dbReference type="AlphaFoldDB" id="A0A067MCR1"/>
<dbReference type="InterPro" id="IPR036291">
    <property type="entry name" value="NAD(P)-bd_dom_sf"/>
</dbReference>
<dbReference type="Proteomes" id="UP000027195">
    <property type="component" value="Unassembled WGS sequence"/>
</dbReference>
<evidence type="ECO:0000259" key="6">
    <source>
        <dbReference type="Pfam" id="PF01408"/>
    </source>
</evidence>
<evidence type="ECO:0000313" key="8">
    <source>
        <dbReference type="EMBL" id="KDQ09682.1"/>
    </source>
</evidence>
<evidence type="ECO:0000256" key="3">
    <source>
        <dbReference type="ARBA" id="ARBA00038984"/>
    </source>
</evidence>
<comment type="catalytic activity">
    <reaction evidence="5">
        <text>D-xylose + NADP(+) = D-xylono-1,5-lactone + NADPH + H(+)</text>
        <dbReference type="Rhea" id="RHEA:22000"/>
        <dbReference type="ChEBI" id="CHEBI:15378"/>
        <dbReference type="ChEBI" id="CHEBI:15867"/>
        <dbReference type="ChEBI" id="CHEBI:53455"/>
        <dbReference type="ChEBI" id="CHEBI:57783"/>
        <dbReference type="ChEBI" id="CHEBI:58349"/>
        <dbReference type="EC" id="1.1.1.179"/>
    </reaction>
</comment>
<dbReference type="InParanoid" id="A0A067MCR1"/>
<dbReference type="PANTHER" id="PTHR22604">
    <property type="entry name" value="OXIDOREDUCTASES"/>
    <property type="match status" value="1"/>
</dbReference>
<dbReference type="Pfam" id="PF01408">
    <property type="entry name" value="GFO_IDH_MocA"/>
    <property type="match status" value="1"/>
</dbReference>
<dbReference type="InterPro" id="IPR055170">
    <property type="entry name" value="GFO_IDH_MocA-like_dom"/>
</dbReference>
<evidence type="ECO:0000256" key="4">
    <source>
        <dbReference type="ARBA" id="ARBA00042988"/>
    </source>
</evidence>
<proteinExistence type="inferred from homology"/>
<dbReference type="EMBL" id="KL198075">
    <property type="protein sequence ID" value="KDQ09682.1"/>
    <property type="molecule type" value="Genomic_DNA"/>
</dbReference>
<evidence type="ECO:0000256" key="2">
    <source>
        <dbReference type="ARBA" id="ARBA00023002"/>
    </source>
</evidence>
<evidence type="ECO:0000256" key="5">
    <source>
        <dbReference type="ARBA" id="ARBA00049233"/>
    </source>
</evidence>
<evidence type="ECO:0000256" key="1">
    <source>
        <dbReference type="ARBA" id="ARBA00010928"/>
    </source>
</evidence>
<dbReference type="HOGENOM" id="CLU_023194_7_2_1"/>
<reference evidence="9" key="1">
    <citation type="journal article" date="2014" name="Proc. Natl. Acad. Sci. U.S.A.">
        <title>Extensive sampling of basidiomycete genomes demonstrates inadequacy of the white-rot/brown-rot paradigm for wood decay fungi.</title>
        <authorList>
            <person name="Riley R."/>
            <person name="Salamov A.A."/>
            <person name="Brown D.W."/>
            <person name="Nagy L.G."/>
            <person name="Floudas D."/>
            <person name="Held B.W."/>
            <person name="Levasseur A."/>
            <person name="Lombard V."/>
            <person name="Morin E."/>
            <person name="Otillar R."/>
            <person name="Lindquist E.A."/>
            <person name="Sun H."/>
            <person name="LaButti K.M."/>
            <person name="Schmutz J."/>
            <person name="Jabbour D."/>
            <person name="Luo H."/>
            <person name="Baker S.E."/>
            <person name="Pisabarro A.G."/>
            <person name="Walton J.D."/>
            <person name="Blanchette R.A."/>
            <person name="Henrissat B."/>
            <person name="Martin F."/>
            <person name="Cullen D."/>
            <person name="Hibbett D.S."/>
            <person name="Grigoriev I.V."/>
        </authorList>
    </citation>
    <scope>NUCLEOTIDE SEQUENCE [LARGE SCALE GENOMIC DNA]</scope>
    <source>
        <strain evidence="9">FD-172 SS1</strain>
    </source>
</reference>
<evidence type="ECO:0000313" key="9">
    <source>
        <dbReference type="Proteomes" id="UP000027195"/>
    </source>
</evidence>
<sequence>MGDITFRLFTTKLGGIAQLFAKDLLLDPRASRGVADVRHVIRAVGSSTSTQSSRDFIRDIGGSENEIVPYGSYEDTVADPDVDIVYIATPASHHYANVLLALNASKHVCFTINARQTAHVISVARAKQLFLTEAVWTRFFPLTRSFTRQIHELDTIGKIARVSADFSLLATNDRTGRLWKSELGGGALLDLGIYSIIWVFIALFRHPNNQRQKPEVVGSIVKDPETGVDVLTNILLTFPRLQATAVATTSLLTRTPNDYSVIIQGDKGEISIDRPAPRPTSYNVRLYDPTALPVRHVYDIPSGQGLYWEADACARAIRDGRLETEESPLDESLAVMEVMDTVRAQNGYVFPGPLEDVHLAL</sequence>
<keyword evidence="9" id="KW-1185">Reference proteome</keyword>
<dbReference type="PANTHER" id="PTHR22604:SF105">
    <property type="entry name" value="TRANS-1,2-DIHYDROBENZENE-1,2-DIOL DEHYDROGENASE"/>
    <property type="match status" value="1"/>
</dbReference>
<dbReference type="GO" id="GO:0000166">
    <property type="term" value="F:nucleotide binding"/>
    <property type="evidence" value="ECO:0007669"/>
    <property type="project" value="InterPro"/>
</dbReference>
<feature type="domain" description="GFO/IDH/MocA-like oxidoreductase" evidence="7">
    <location>
        <begin position="148"/>
        <end position="270"/>
    </location>
</feature>
<dbReference type="SUPFAM" id="SSF55347">
    <property type="entry name" value="Glyceraldehyde-3-phosphate dehydrogenase-like, C-terminal domain"/>
    <property type="match status" value="1"/>
</dbReference>
<protein>
    <recommendedName>
        <fullName evidence="3">D-xylose 1-dehydrogenase (NADP(+), D-xylono-1,5-lactone-forming)</fullName>
        <ecNumber evidence="3">1.1.1.179</ecNumber>
    </recommendedName>
    <alternativeName>
        <fullName evidence="4">D-xylose-NADP dehydrogenase</fullName>
    </alternativeName>
</protein>